<gene>
    <name evidence="2" type="ORF">GSTUAT00003512001</name>
</gene>
<dbReference type="EMBL" id="LN890993">
    <property type="protein sequence ID" value="CUS12378.1"/>
    <property type="molecule type" value="Genomic_DNA"/>
</dbReference>
<dbReference type="Pfam" id="PF11882">
    <property type="entry name" value="DUF3402"/>
    <property type="match status" value="1"/>
</dbReference>
<sequence length="98" mass="11392">MLHKLPQCLQEYLHLYVLKEFRGKYPTAPVSCGDMDNEVEESWLQEQALRSLTHFYNAKRYPKSMGADPEMMDVEGDFFRREIGKMDVGEWDASGLEG</sequence>
<name>A0A292Q0G9_9PEZI</name>
<reference evidence="2" key="1">
    <citation type="submission" date="2015-10" db="EMBL/GenBank/DDBJ databases">
        <authorList>
            <person name="Regsiter A."/>
            <person name="william w."/>
        </authorList>
    </citation>
    <scope>NUCLEOTIDE SEQUENCE</scope>
    <source>
        <strain evidence="2">Montdore</strain>
    </source>
</reference>
<evidence type="ECO:0000313" key="2">
    <source>
        <dbReference type="EMBL" id="CUS12378.1"/>
    </source>
</evidence>
<protein>
    <recommendedName>
        <fullName evidence="1">Far11/STRP C-terminal domain-containing protein</fullName>
    </recommendedName>
</protein>
<evidence type="ECO:0000313" key="3">
    <source>
        <dbReference type="Proteomes" id="UP001412239"/>
    </source>
</evidence>
<evidence type="ECO:0000259" key="1">
    <source>
        <dbReference type="Pfam" id="PF11882"/>
    </source>
</evidence>
<keyword evidence="3" id="KW-1185">Reference proteome</keyword>
<proteinExistence type="predicted"/>
<dbReference type="Proteomes" id="UP001412239">
    <property type="component" value="Unassembled WGS sequence"/>
</dbReference>
<organism evidence="2 3">
    <name type="scientific">Tuber aestivum</name>
    <name type="common">summer truffle</name>
    <dbReference type="NCBI Taxonomy" id="59557"/>
    <lineage>
        <taxon>Eukaryota</taxon>
        <taxon>Fungi</taxon>
        <taxon>Dikarya</taxon>
        <taxon>Ascomycota</taxon>
        <taxon>Pezizomycotina</taxon>
        <taxon>Pezizomycetes</taxon>
        <taxon>Pezizales</taxon>
        <taxon>Tuberaceae</taxon>
        <taxon>Tuber</taxon>
    </lineage>
</organism>
<dbReference type="InterPro" id="IPR021819">
    <property type="entry name" value="Far11/STRP_C"/>
</dbReference>
<feature type="domain" description="Far11/STRP C-terminal" evidence="1">
    <location>
        <begin position="33"/>
        <end position="83"/>
    </location>
</feature>
<accession>A0A292Q0G9</accession>
<dbReference type="AlphaFoldDB" id="A0A292Q0G9"/>